<dbReference type="OrthoDB" id="203237at2759"/>
<sequence>MDANALPSSEQHRLAKKAKVDLNGVAKTLLITLIARAYDFSVPRPILGDPYAQDILDRLDFDLGKMTMTPFQMACIAVRTSRFDRWTSNFLQHNPNTTVLHLACGLDSRMNRVKWGENTRWVDIDLPEVIALRRKVQSTSLPGRDYSILGIDPVLVVMERLLCYLPEDDCINSMTLQALNGTKPIQSVSSTGAEFHSSVDDPKSLELLHPGLKLVESIRLAEAPGVEMFPLGSRLFMYLRSWIPGVRDASRNNIIA</sequence>
<reference evidence="3" key="1">
    <citation type="submission" date="2019-04" db="EMBL/GenBank/DDBJ databases">
        <title>Friends and foes A comparative genomics study of 23 Aspergillus species from section Flavi.</title>
        <authorList>
            <consortium name="DOE Joint Genome Institute"/>
            <person name="Kjaerbolling I."/>
            <person name="Vesth T."/>
            <person name="Frisvad J.C."/>
            <person name="Nybo J.L."/>
            <person name="Theobald S."/>
            <person name="Kildgaard S."/>
            <person name="Isbrandt T."/>
            <person name="Kuo A."/>
            <person name="Sato A."/>
            <person name="Lyhne E.K."/>
            <person name="Kogle M.E."/>
            <person name="Wiebenga A."/>
            <person name="Kun R.S."/>
            <person name="Lubbers R.J."/>
            <person name="Makela M.R."/>
            <person name="Barry K."/>
            <person name="Chovatia M."/>
            <person name="Clum A."/>
            <person name="Daum C."/>
            <person name="Haridas S."/>
            <person name="He G."/>
            <person name="LaButti K."/>
            <person name="Lipzen A."/>
            <person name="Mondo S."/>
            <person name="Riley R."/>
            <person name="Salamov A."/>
            <person name="Simmons B.A."/>
            <person name="Magnuson J.K."/>
            <person name="Henrissat B."/>
            <person name="Mortensen U.H."/>
            <person name="Larsen T.O."/>
            <person name="Devries R.P."/>
            <person name="Grigoriev I.V."/>
            <person name="Machida M."/>
            <person name="Baker S.E."/>
            <person name="Andersen M.R."/>
        </authorList>
    </citation>
    <scope>NUCLEOTIDE SEQUENCE</scope>
    <source>
        <strain evidence="3">CBS 117612</strain>
    </source>
</reference>
<proteinExistence type="predicted"/>
<evidence type="ECO:0000313" key="3">
    <source>
        <dbReference type="EMBL" id="KAE8342956.1"/>
    </source>
</evidence>
<gene>
    <name evidence="3" type="ORF">BDV24DRAFT_173360</name>
</gene>
<dbReference type="Proteomes" id="UP000325558">
    <property type="component" value="Unassembled WGS sequence"/>
</dbReference>
<dbReference type="InterPro" id="IPR029063">
    <property type="entry name" value="SAM-dependent_MTases_sf"/>
</dbReference>
<keyword evidence="1" id="KW-0489">Methyltransferase</keyword>
<name>A0A5N6YEM5_9EURO</name>
<dbReference type="Pfam" id="PF04072">
    <property type="entry name" value="LCM"/>
    <property type="match status" value="1"/>
</dbReference>
<dbReference type="PANTHER" id="PTHR43619:SF2">
    <property type="entry name" value="S-ADENOSYL-L-METHIONINE-DEPENDENT METHYLTRANSFERASES SUPERFAMILY PROTEIN"/>
    <property type="match status" value="1"/>
</dbReference>
<organism evidence="3">
    <name type="scientific">Aspergillus arachidicola</name>
    <dbReference type="NCBI Taxonomy" id="656916"/>
    <lineage>
        <taxon>Eukaryota</taxon>
        <taxon>Fungi</taxon>
        <taxon>Dikarya</taxon>
        <taxon>Ascomycota</taxon>
        <taxon>Pezizomycotina</taxon>
        <taxon>Eurotiomycetes</taxon>
        <taxon>Eurotiomycetidae</taxon>
        <taxon>Eurotiales</taxon>
        <taxon>Aspergillaceae</taxon>
        <taxon>Aspergillus</taxon>
        <taxon>Aspergillus subgen. Circumdati</taxon>
    </lineage>
</organism>
<dbReference type="AlphaFoldDB" id="A0A5N6YEM5"/>
<dbReference type="GO" id="GO:0032259">
    <property type="term" value="P:methylation"/>
    <property type="evidence" value="ECO:0007669"/>
    <property type="project" value="UniProtKB-KW"/>
</dbReference>
<dbReference type="Gene3D" id="3.40.50.150">
    <property type="entry name" value="Vaccinia Virus protein VP39"/>
    <property type="match status" value="1"/>
</dbReference>
<evidence type="ECO:0000256" key="2">
    <source>
        <dbReference type="ARBA" id="ARBA00022679"/>
    </source>
</evidence>
<evidence type="ECO:0000256" key="1">
    <source>
        <dbReference type="ARBA" id="ARBA00022603"/>
    </source>
</evidence>
<dbReference type="GO" id="GO:0008168">
    <property type="term" value="F:methyltransferase activity"/>
    <property type="evidence" value="ECO:0007669"/>
    <property type="project" value="UniProtKB-KW"/>
</dbReference>
<protein>
    <recommendedName>
        <fullName evidence="4">S-adenosyl-L-methionine-dependent methyltransferase</fullName>
    </recommendedName>
</protein>
<accession>A0A5N6YEM5</accession>
<dbReference type="PANTHER" id="PTHR43619">
    <property type="entry name" value="S-ADENOSYL-L-METHIONINE-DEPENDENT METHYLTRANSFERASE YKTD-RELATED"/>
    <property type="match status" value="1"/>
</dbReference>
<dbReference type="InterPro" id="IPR007213">
    <property type="entry name" value="Ppm1/Ppm2/Tcmp"/>
</dbReference>
<dbReference type="SUPFAM" id="SSF53335">
    <property type="entry name" value="S-adenosyl-L-methionine-dependent methyltransferases"/>
    <property type="match status" value="1"/>
</dbReference>
<dbReference type="EMBL" id="ML737131">
    <property type="protein sequence ID" value="KAE8342956.1"/>
    <property type="molecule type" value="Genomic_DNA"/>
</dbReference>
<keyword evidence="2" id="KW-0808">Transferase</keyword>
<evidence type="ECO:0008006" key="4">
    <source>
        <dbReference type="Google" id="ProtNLM"/>
    </source>
</evidence>